<keyword evidence="2 5" id="KW-0812">Transmembrane</keyword>
<dbReference type="Pfam" id="PF04932">
    <property type="entry name" value="Wzy_C"/>
    <property type="match status" value="1"/>
</dbReference>
<keyword evidence="8" id="KW-1185">Reference proteome</keyword>
<feature type="transmembrane region" description="Helical" evidence="5">
    <location>
        <begin position="171"/>
        <end position="194"/>
    </location>
</feature>
<feature type="domain" description="O-antigen ligase-related" evidence="6">
    <location>
        <begin position="260"/>
        <end position="398"/>
    </location>
</feature>
<gene>
    <name evidence="7" type="ORF">KDK_47610</name>
</gene>
<dbReference type="PANTHER" id="PTHR37422:SF13">
    <property type="entry name" value="LIPOPOLYSACCHARIDE BIOSYNTHESIS PROTEIN PA4999-RELATED"/>
    <property type="match status" value="1"/>
</dbReference>
<protein>
    <recommendedName>
        <fullName evidence="6">O-antigen ligase-related domain-containing protein</fullName>
    </recommendedName>
</protein>
<dbReference type="InterPro" id="IPR007016">
    <property type="entry name" value="O-antigen_ligase-rel_domated"/>
</dbReference>
<evidence type="ECO:0000256" key="3">
    <source>
        <dbReference type="ARBA" id="ARBA00022989"/>
    </source>
</evidence>
<feature type="transmembrane region" description="Helical" evidence="5">
    <location>
        <begin position="228"/>
        <end position="245"/>
    </location>
</feature>
<organism evidence="7 8">
    <name type="scientific">Dictyobacter kobayashii</name>
    <dbReference type="NCBI Taxonomy" id="2014872"/>
    <lineage>
        <taxon>Bacteria</taxon>
        <taxon>Bacillati</taxon>
        <taxon>Chloroflexota</taxon>
        <taxon>Ktedonobacteria</taxon>
        <taxon>Ktedonobacterales</taxon>
        <taxon>Dictyobacteraceae</taxon>
        <taxon>Dictyobacter</taxon>
    </lineage>
</organism>
<evidence type="ECO:0000256" key="2">
    <source>
        <dbReference type="ARBA" id="ARBA00022692"/>
    </source>
</evidence>
<evidence type="ECO:0000256" key="1">
    <source>
        <dbReference type="ARBA" id="ARBA00004141"/>
    </source>
</evidence>
<keyword evidence="4 5" id="KW-0472">Membrane</keyword>
<sequence length="519" mass="56782">MALLLVAAAAGLVLLGITGSLAPSLLITLLPATSTAHTFASLFWGLIIGGILFAILLFLRQYTLLATIVVALHLYVDWYLGLLAMAQVIALLLLLIFFMARSPDYPWTEPRLLWLWLLYLGLGLFPAIQGSRILKDFFFYYPNTIVGALLIFWLGHLVARDIASLRTLFQFLTSFAALLALHTIILGLTGKFLLSSGSVDAYVAQQGNYFSNDIGVNRYGGFFIDPNWNGTFFAMMIFVSFGLLLQSSSWPGKLFYLGTTLIMLPALLFTYSAGALLATGAGILCFIILAGDARYRIQIPFCLLMVTSFAVFIFPDQVGRILQRSSGGNLPLRMGAWETALAVIAANPLTGVGIGLTNYLLRAEPFRVAAQYIPLDHPHESYLEMGAMAGLPFLFVFLLLLTFAVRQALRYWMAADKSTRTLLGGGIAAIVALSVNSLTINAWTLPPIAELGWLILGALSSPLLARYIAPIKSQKDANSLIKTQVQSTKERTVLTQPLSFSAATLKTQTSRQAQRKDEM</sequence>
<evidence type="ECO:0000256" key="4">
    <source>
        <dbReference type="ARBA" id="ARBA00023136"/>
    </source>
</evidence>
<accession>A0A402AP40</accession>
<feature type="transmembrane region" description="Helical" evidence="5">
    <location>
        <begin position="112"/>
        <end position="128"/>
    </location>
</feature>
<feature type="transmembrane region" description="Helical" evidence="5">
    <location>
        <begin position="266"/>
        <end position="289"/>
    </location>
</feature>
<dbReference type="EMBL" id="BIFS01000001">
    <property type="protein sequence ID" value="GCE20961.1"/>
    <property type="molecule type" value="Genomic_DNA"/>
</dbReference>
<dbReference type="AlphaFoldDB" id="A0A402AP40"/>
<dbReference type="Proteomes" id="UP000287188">
    <property type="component" value="Unassembled WGS sequence"/>
</dbReference>
<feature type="transmembrane region" description="Helical" evidence="5">
    <location>
        <begin position="381"/>
        <end position="401"/>
    </location>
</feature>
<keyword evidence="3 5" id="KW-1133">Transmembrane helix</keyword>
<feature type="transmembrane region" description="Helical" evidence="5">
    <location>
        <begin position="140"/>
        <end position="159"/>
    </location>
</feature>
<feature type="transmembrane region" description="Helical" evidence="5">
    <location>
        <begin position="451"/>
        <end position="469"/>
    </location>
</feature>
<feature type="transmembrane region" description="Helical" evidence="5">
    <location>
        <begin position="42"/>
        <end position="59"/>
    </location>
</feature>
<proteinExistence type="predicted"/>
<feature type="transmembrane region" description="Helical" evidence="5">
    <location>
        <begin position="6"/>
        <end position="30"/>
    </location>
</feature>
<feature type="transmembrane region" description="Helical" evidence="5">
    <location>
        <begin position="79"/>
        <end position="100"/>
    </location>
</feature>
<evidence type="ECO:0000256" key="5">
    <source>
        <dbReference type="SAM" id="Phobius"/>
    </source>
</evidence>
<feature type="transmembrane region" description="Helical" evidence="5">
    <location>
        <begin position="295"/>
        <end position="314"/>
    </location>
</feature>
<evidence type="ECO:0000259" key="6">
    <source>
        <dbReference type="Pfam" id="PF04932"/>
    </source>
</evidence>
<dbReference type="PANTHER" id="PTHR37422">
    <property type="entry name" value="TEICHURONIC ACID BIOSYNTHESIS PROTEIN TUAE"/>
    <property type="match status" value="1"/>
</dbReference>
<reference evidence="8" key="1">
    <citation type="submission" date="2018-12" db="EMBL/GenBank/DDBJ databases">
        <title>Tengunoibacter tsumagoiensis gen. nov., sp. nov., Dictyobacter kobayashii sp. nov., D. alpinus sp. nov., and D. joshuensis sp. nov. and description of Dictyobacteraceae fam. nov. within the order Ktedonobacterales isolated from Tengu-no-mugimeshi.</title>
        <authorList>
            <person name="Wang C.M."/>
            <person name="Zheng Y."/>
            <person name="Sakai Y."/>
            <person name="Toyoda A."/>
            <person name="Minakuchi Y."/>
            <person name="Abe K."/>
            <person name="Yokota A."/>
            <person name="Yabe S."/>
        </authorList>
    </citation>
    <scope>NUCLEOTIDE SEQUENCE [LARGE SCALE GENOMIC DNA]</scope>
    <source>
        <strain evidence="8">Uno11</strain>
    </source>
</reference>
<dbReference type="InterPro" id="IPR051533">
    <property type="entry name" value="WaaL-like"/>
</dbReference>
<comment type="subcellular location">
    <subcellularLocation>
        <location evidence="1">Membrane</location>
        <topology evidence="1">Multi-pass membrane protein</topology>
    </subcellularLocation>
</comment>
<dbReference type="GO" id="GO:0016020">
    <property type="term" value="C:membrane"/>
    <property type="evidence" value="ECO:0007669"/>
    <property type="project" value="UniProtKB-SubCell"/>
</dbReference>
<feature type="transmembrane region" description="Helical" evidence="5">
    <location>
        <begin position="422"/>
        <end position="445"/>
    </location>
</feature>
<evidence type="ECO:0000313" key="8">
    <source>
        <dbReference type="Proteomes" id="UP000287188"/>
    </source>
</evidence>
<name>A0A402AP40_9CHLR</name>
<comment type="caution">
    <text evidence="7">The sequence shown here is derived from an EMBL/GenBank/DDBJ whole genome shotgun (WGS) entry which is preliminary data.</text>
</comment>
<evidence type="ECO:0000313" key="7">
    <source>
        <dbReference type="EMBL" id="GCE20961.1"/>
    </source>
</evidence>